<dbReference type="Pfam" id="PF13560">
    <property type="entry name" value="HTH_31"/>
    <property type="match status" value="1"/>
</dbReference>
<evidence type="ECO:0000313" key="3">
    <source>
        <dbReference type="Proteomes" id="UP000199497"/>
    </source>
</evidence>
<proteinExistence type="predicted"/>
<dbReference type="Pfam" id="PF19054">
    <property type="entry name" value="DUF5753"/>
    <property type="match status" value="1"/>
</dbReference>
<dbReference type="OrthoDB" id="4966777at2"/>
<evidence type="ECO:0000313" key="2">
    <source>
        <dbReference type="EMBL" id="SDP87347.1"/>
    </source>
</evidence>
<organism evidence="2 3">
    <name type="scientific">Actinopolyspora xinjiangensis</name>
    <dbReference type="NCBI Taxonomy" id="405564"/>
    <lineage>
        <taxon>Bacteria</taxon>
        <taxon>Bacillati</taxon>
        <taxon>Actinomycetota</taxon>
        <taxon>Actinomycetes</taxon>
        <taxon>Actinopolysporales</taxon>
        <taxon>Actinopolysporaceae</taxon>
        <taxon>Actinopolyspora</taxon>
    </lineage>
</organism>
<gene>
    <name evidence="2" type="ORF">SAMN04487905_11191</name>
</gene>
<dbReference type="AlphaFoldDB" id="A0A1H0W9I2"/>
<dbReference type="SUPFAM" id="SSF47413">
    <property type="entry name" value="lambda repressor-like DNA-binding domains"/>
    <property type="match status" value="1"/>
</dbReference>
<keyword evidence="3" id="KW-1185">Reference proteome</keyword>
<dbReference type="InterPro" id="IPR043917">
    <property type="entry name" value="DUF5753"/>
</dbReference>
<evidence type="ECO:0000259" key="1">
    <source>
        <dbReference type="Pfam" id="PF19054"/>
    </source>
</evidence>
<dbReference type="Proteomes" id="UP000199497">
    <property type="component" value="Unassembled WGS sequence"/>
</dbReference>
<dbReference type="EMBL" id="FNJR01000011">
    <property type="protein sequence ID" value="SDP87347.1"/>
    <property type="molecule type" value="Genomic_DNA"/>
</dbReference>
<accession>A0A1H0W9I2</accession>
<protein>
    <submittedName>
        <fullName evidence="2">Helix-turn-helix domain-containing protein</fullName>
    </submittedName>
</protein>
<feature type="domain" description="DUF5753" evidence="1">
    <location>
        <begin position="101"/>
        <end position="272"/>
    </location>
</feature>
<dbReference type="STRING" id="405564.SAMN04487905_11191"/>
<dbReference type="InterPro" id="IPR010982">
    <property type="entry name" value="Lambda_DNA-bd_dom_sf"/>
</dbReference>
<dbReference type="GO" id="GO:0003677">
    <property type="term" value="F:DNA binding"/>
    <property type="evidence" value="ECO:0007669"/>
    <property type="project" value="InterPro"/>
</dbReference>
<name>A0A1H0W9I2_9ACTN</name>
<reference evidence="3" key="1">
    <citation type="submission" date="2016-10" db="EMBL/GenBank/DDBJ databases">
        <authorList>
            <person name="Varghese N."/>
            <person name="Submissions S."/>
        </authorList>
    </citation>
    <scope>NUCLEOTIDE SEQUENCE [LARGE SCALE GENOMIC DNA]</scope>
    <source>
        <strain evidence="3">DSM 46732</strain>
    </source>
</reference>
<sequence length="284" mass="32072">MATFDERRAQFGERLRGFRAQTGLNGRDFSYALGEGWTQSKVSKLETGRQTATDSDVVDWLHACGASEPVVQRVLDELRELRVEEVTWRRQLRGGHQGRQSQIARLEQHATRIRGLSTALVPGLVQTANYARAVFTTQSDLHGTERDPDEAVRERLRRQEVLYEPDKRIDILITESALLHSVVPPADMIAQLDRLNTILALPNLRMGILPAGRTLPHTPIHGFWILDDHVLVENITAELRITDPDQIGVYETLADQLWSAADVGNDASAILQRLTELYRDKLED</sequence>
<dbReference type="Gene3D" id="1.10.260.40">
    <property type="entry name" value="lambda repressor-like DNA-binding domains"/>
    <property type="match status" value="1"/>
</dbReference>
<dbReference type="RefSeq" id="WP_092603465.1">
    <property type="nucleotide sequence ID" value="NZ_FNJR01000011.1"/>
</dbReference>